<feature type="transmembrane region" description="Helical" evidence="2">
    <location>
        <begin position="12"/>
        <end position="30"/>
    </location>
</feature>
<name>A0ABV8G1B0_9ACTN</name>
<accession>A0ABV8G1B0</accession>
<comment type="caution">
    <text evidence="3">The sequence shown here is derived from an EMBL/GenBank/DDBJ whole genome shotgun (WGS) entry which is preliminary data.</text>
</comment>
<keyword evidence="2" id="KW-0812">Transmembrane</keyword>
<keyword evidence="2" id="KW-1133">Transmembrane helix</keyword>
<feature type="compositionally biased region" description="Low complexity" evidence="1">
    <location>
        <begin position="117"/>
        <end position="153"/>
    </location>
</feature>
<organism evidence="3 4">
    <name type="scientific">Nonomuraea purpurea</name>
    <dbReference type="NCBI Taxonomy" id="1849276"/>
    <lineage>
        <taxon>Bacteria</taxon>
        <taxon>Bacillati</taxon>
        <taxon>Actinomycetota</taxon>
        <taxon>Actinomycetes</taxon>
        <taxon>Streptosporangiales</taxon>
        <taxon>Streptosporangiaceae</taxon>
        <taxon>Nonomuraea</taxon>
    </lineage>
</organism>
<dbReference type="Proteomes" id="UP001595851">
    <property type="component" value="Unassembled WGS sequence"/>
</dbReference>
<feature type="transmembrane region" description="Helical" evidence="2">
    <location>
        <begin position="42"/>
        <end position="62"/>
    </location>
</feature>
<dbReference type="EMBL" id="JBHSBI010000002">
    <property type="protein sequence ID" value="MFC4006323.1"/>
    <property type="molecule type" value="Genomic_DNA"/>
</dbReference>
<evidence type="ECO:0000256" key="1">
    <source>
        <dbReference type="SAM" id="MobiDB-lite"/>
    </source>
</evidence>
<keyword evidence="4" id="KW-1185">Reference proteome</keyword>
<sequence>MTEMTDTTSLLIIGLIAFAVMGVLLLAGIVMTAMGRRNHGSAATIGMVGCIVLLLGLVFNTLRGLALPMLSDTFGMSLNMLFTVGNVLSLLFEVIGTGLLIWAVVARRNPPTPAGPQGPAWQQPASEWQQQPGRQSPQPGHQPGHQPGQQPGWQTPPQPPYGEGPR</sequence>
<feature type="compositionally biased region" description="Pro residues" evidence="1">
    <location>
        <begin position="154"/>
        <end position="166"/>
    </location>
</feature>
<feature type="region of interest" description="Disordered" evidence="1">
    <location>
        <begin position="112"/>
        <end position="166"/>
    </location>
</feature>
<dbReference type="RefSeq" id="WP_379526488.1">
    <property type="nucleotide sequence ID" value="NZ_JBHSBI010000002.1"/>
</dbReference>
<keyword evidence="2" id="KW-0472">Membrane</keyword>
<proteinExistence type="predicted"/>
<feature type="transmembrane region" description="Helical" evidence="2">
    <location>
        <begin position="82"/>
        <end position="105"/>
    </location>
</feature>
<evidence type="ECO:0000313" key="3">
    <source>
        <dbReference type="EMBL" id="MFC4006323.1"/>
    </source>
</evidence>
<evidence type="ECO:0000313" key="4">
    <source>
        <dbReference type="Proteomes" id="UP001595851"/>
    </source>
</evidence>
<evidence type="ECO:0000256" key="2">
    <source>
        <dbReference type="SAM" id="Phobius"/>
    </source>
</evidence>
<gene>
    <name evidence="3" type="ORF">ACFOY2_03760</name>
</gene>
<protein>
    <submittedName>
        <fullName evidence="3">Uncharacterized protein</fullName>
    </submittedName>
</protein>
<reference evidence="4" key="1">
    <citation type="journal article" date="2019" name="Int. J. Syst. Evol. Microbiol.">
        <title>The Global Catalogue of Microorganisms (GCM) 10K type strain sequencing project: providing services to taxonomists for standard genome sequencing and annotation.</title>
        <authorList>
            <consortium name="The Broad Institute Genomics Platform"/>
            <consortium name="The Broad Institute Genome Sequencing Center for Infectious Disease"/>
            <person name="Wu L."/>
            <person name="Ma J."/>
        </authorList>
    </citation>
    <scope>NUCLEOTIDE SEQUENCE [LARGE SCALE GENOMIC DNA]</scope>
    <source>
        <strain evidence="4">TBRC 1276</strain>
    </source>
</reference>